<accession>A0A9W8CMW9</accession>
<evidence type="ECO:0000256" key="1">
    <source>
        <dbReference type="SAM" id="Phobius"/>
    </source>
</evidence>
<organism evidence="2 3">
    <name type="scientific">Coemansia asiatica</name>
    <dbReference type="NCBI Taxonomy" id="1052880"/>
    <lineage>
        <taxon>Eukaryota</taxon>
        <taxon>Fungi</taxon>
        <taxon>Fungi incertae sedis</taxon>
        <taxon>Zoopagomycota</taxon>
        <taxon>Kickxellomycotina</taxon>
        <taxon>Kickxellomycetes</taxon>
        <taxon>Kickxellales</taxon>
        <taxon>Kickxellaceae</taxon>
        <taxon>Coemansia</taxon>
    </lineage>
</organism>
<protein>
    <submittedName>
        <fullName evidence="2">Uncharacterized protein</fullName>
    </submittedName>
</protein>
<name>A0A9W8CMW9_9FUNG</name>
<keyword evidence="3" id="KW-1185">Reference proteome</keyword>
<keyword evidence="1" id="KW-0812">Transmembrane</keyword>
<dbReference type="EMBL" id="JANBOH010000008">
    <property type="protein sequence ID" value="KAJ1648286.1"/>
    <property type="molecule type" value="Genomic_DNA"/>
</dbReference>
<gene>
    <name evidence="2" type="ORF">LPJ64_000442</name>
</gene>
<reference evidence="2" key="1">
    <citation type="submission" date="2022-07" db="EMBL/GenBank/DDBJ databases">
        <title>Phylogenomic reconstructions and comparative analyses of Kickxellomycotina fungi.</title>
        <authorList>
            <person name="Reynolds N.K."/>
            <person name="Stajich J.E."/>
            <person name="Barry K."/>
            <person name="Grigoriev I.V."/>
            <person name="Crous P."/>
            <person name="Smith M.E."/>
        </authorList>
    </citation>
    <scope>NUCLEOTIDE SEQUENCE</scope>
    <source>
        <strain evidence="2">NBRC 105413</strain>
    </source>
</reference>
<keyword evidence="1" id="KW-1133">Transmembrane helix</keyword>
<sequence length="313" mass="35075">MLPIESIPSKIQLALLIFGTATVISLTMILFSWKEEITTDVSSKNKLDTFNSTLGFQRVYAPIEPGNSTSIAQIAAIAGVLDIELYFINGTTQAEAELLKRKYGFQASIDNIKELDTHRRIFADMEANNVQSAAILGRLIDVEIDLKSRLSQAFGDINAEIPDILFIGRSYSEKTEPGVTEMLDILDATGNSLDASHRQQRRLSKAKFVQRETRAFRPRYPRGIKDAYAINLRTARRLNRRGVRRMQMDGHDLDFILADMAMVGISLAFSVSPPPVVGLQDKQLLSSSVLFALDMRNDNPSMYAPFVDWQAIW</sequence>
<feature type="transmembrane region" description="Helical" evidence="1">
    <location>
        <begin position="12"/>
        <end position="33"/>
    </location>
</feature>
<evidence type="ECO:0000313" key="3">
    <source>
        <dbReference type="Proteomes" id="UP001145021"/>
    </source>
</evidence>
<dbReference type="Proteomes" id="UP001145021">
    <property type="component" value="Unassembled WGS sequence"/>
</dbReference>
<dbReference type="AlphaFoldDB" id="A0A9W8CMW9"/>
<comment type="caution">
    <text evidence="2">The sequence shown here is derived from an EMBL/GenBank/DDBJ whole genome shotgun (WGS) entry which is preliminary data.</text>
</comment>
<evidence type="ECO:0000313" key="2">
    <source>
        <dbReference type="EMBL" id="KAJ1648286.1"/>
    </source>
</evidence>
<proteinExistence type="predicted"/>
<keyword evidence="1" id="KW-0472">Membrane</keyword>